<evidence type="ECO:0000313" key="12">
    <source>
        <dbReference type="Proteomes" id="UP000800094"/>
    </source>
</evidence>
<evidence type="ECO:0000256" key="10">
    <source>
        <dbReference type="SAM" id="MobiDB-lite"/>
    </source>
</evidence>
<evidence type="ECO:0000256" key="6">
    <source>
        <dbReference type="ARBA" id="ARBA00023242"/>
    </source>
</evidence>
<evidence type="ECO:0000256" key="4">
    <source>
        <dbReference type="ARBA" id="ARBA00023015"/>
    </source>
</evidence>
<evidence type="ECO:0000256" key="5">
    <source>
        <dbReference type="ARBA" id="ARBA00023163"/>
    </source>
</evidence>
<dbReference type="Proteomes" id="UP000800094">
    <property type="component" value="Unassembled WGS sequence"/>
</dbReference>
<dbReference type="OrthoDB" id="1929813at2759"/>
<evidence type="ECO:0000256" key="8">
    <source>
        <dbReference type="RuleBase" id="RU364141"/>
    </source>
</evidence>
<feature type="region of interest" description="Disordered" evidence="10">
    <location>
        <begin position="120"/>
        <end position="208"/>
    </location>
</feature>
<dbReference type="AlphaFoldDB" id="A0A6A6HSS4"/>
<organism evidence="11 12">
    <name type="scientific">Trematosphaeria pertusa</name>
    <dbReference type="NCBI Taxonomy" id="390896"/>
    <lineage>
        <taxon>Eukaryota</taxon>
        <taxon>Fungi</taxon>
        <taxon>Dikarya</taxon>
        <taxon>Ascomycota</taxon>
        <taxon>Pezizomycotina</taxon>
        <taxon>Dothideomycetes</taxon>
        <taxon>Pleosporomycetidae</taxon>
        <taxon>Pleosporales</taxon>
        <taxon>Massarineae</taxon>
        <taxon>Trematosphaeriaceae</taxon>
        <taxon>Trematosphaeria</taxon>
    </lineage>
</organism>
<feature type="region of interest" description="Disordered" evidence="10">
    <location>
        <begin position="255"/>
        <end position="296"/>
    </location>
</feature>
<comment type="function">
    <text evidence="8">Component of the Mediator complex, a coactivator involved in the regulated transcription of nearly all RNA polymerase II-dependent genes. Mediator functions as a bridge to convey information from gene-specific regulatory proteins to the basal RNA polymerase II transcription machinery. Mediator is recruited to promoters by direct interactions with regulatory proteins and serves as a scaffold for the assembly of a functional preinitiation complex with RNA polymerase II and the general transcription factors.</text>
</comment>
<evidence type="ECO:0000256" key="1">
    <source>
        <dbReference type="ARBA" id="ARBA00004123"/>
    </source>
</evidence>
<dbReference type="EMBL" id="ML987216">
    <property type="protein sequence ID" value="KAF2240573.1"/>
    <property type="molecule type" value="Genomic_DNA"/>
</dbReference>
<dbReference type="GO" id="GO:0006357">
    <property type="term" value="P:regulation of transcription by RNA polymerase II"/>
    <property type="evidence" value="ECO:0007669"/>
    <property type="project" value="InterPro"/>
</dbReference>
<keyword evidence="4 8" id="KW-0805">Transcription regulation</keyword>
<comment type="similarity">
    <text evidence="2 8">Belongs to the Mediator complex subunit 4 family.</text>
</comment>
<evidence type="ECO:0000256" key="9">
    <source>
        <dbReference type="SAM" id="Coils"/>
    </source>
</evidence>
<keyword evidence="6 8" id="KW-0539">Nucleus</keyword>
<accession>A0A6A6HSS4</accession>
<feature type="compositionally biased region" description="Low complexity" evidence="10">
    <location>
        <begin position="143"/>
        <end position="164"/>
    </location>
</feature>
<evidence type="ECO:0000313" key="11">
    <source>
        <dbReference type="EMBL" id="KAF2240573.1"/>
    </source>
</evidence>
<comment type="subcellular location">
    <subcellularLocation>
        <location evidence="1 8">Nucleus</location>
    </subcellularLocation>
</comment>
<dbReference type="GO" id="GO:0016592">
    <property type="term" value="C:mediator complex"/>
    <property type="evidence" value="ECO:0007669"/>
    <property type="project" value="InterPro"/>
</dbReference>
<feature type="coiled-coil region" evidence="9">
    <location>
        <begin position="50"/>
        <end position="87"/>
    </location>
</feature>
<evidence type="ECO:0000256" key="3">
    <source>
        <dbReference type="ARBA" id="ARBA00020629"/>
    </source>
</evidence>
<gene>
    <name evidence="8" type="primary">MED4</name>
    <name evidence="11" type="ORF">BU26DRAFT_587088</name>
</gene>
<sequence>MDAVLHEQFQRVEAALGTLVDSIASYNPSPQAAADLIAADEELGRRLDQLAQHQANRDRIQALHAEAEALEEQLRSSVATLASLRRELFETPATTFPENSRPVPFDELLQYAKNISKYTVPPTYRERVPPPKAGQDNDGEDGGSSAAASHAANTPANAAGASAATQEPPKDTAPGQGEEPKDITAEEAEWLKKLNDSQMPWFPWPNNDKIRRGNLMQIQHERDQGNDPAQIDIAGRAEEEKKKVGAVVQVARVAPKPADSPKKPVEAARRVEAPAPQERETKVFTGFDFTEEEEED</sequence>
<proteinExistence type="inferred from homology"/>
<name>A0A6A6HSS4_9PLEO</name>
<feature type="compositionally biased region" description="Basic and acidic residues" evidence="10">
    <location>
        <begin position="178"/>
        <end position="195"/>
    </location>
</feature>
<evidence type="ECO:0000256" key="7">
    <source>
        <dbReference type="ARBA" id="ARBA00031257"/>
    </source>
</evidence>
<keyword evidence="5 8" id="KW-0804">Transcription</keyword>
<dbReference type="InterPro" id="IPR019258">
    <property type="entry name" value="Mediator_Med4"/>
</dbReference>
<comment type="subunit">
    <text evidence="8">Component of the Mediator complex.</text>
</comment>
<dbReference type="Pfam" id="PF10018">
    <property type="entry name" value="Med4"/>
    <property type="match status" value="1"/>
</dbReference>
<feature type="compositionally biased region" description="Basic and acidic residues" evidence="10">
    <location>
        <begin position="259"/>
        <end position="282"/>
    </location>
</feature>
<dbReference type="GO" id="GO:0003712">
    <property type="term" value="F:transcription coregulator activity"/>
    <property type="evidence" value="ECO:0007669"/>
    <property type="project" value="InterPro"/>
</dbReference>
<protein>
    <recommendedName>
        <fullName evidence="3 8">Mediator of RNA polymerase II transcription subunit 4</fullName>
    </recommendedName>
    <alternativeName>
        <fullName evidence="7 8">Mediator complex subunit 4</fullName>
    </alternativeName>
</protein>
<keyword evidence="12" id="KW-1185">Reference proteome</keyword>
<evidence type="ECO:0000256" key="2">
    <source>
        <dbReference type="ARBA" id="ARBA00009626"/>
    </source>
</evidence>
<keyword evidence="9" id="KW-0175">Coiled coil</keyword>
<reference evidence="11" key="1">
    <citation type="journal article" date="2020" name="Stud. Mycol.">
        <title>101 Dothideomycetes genomes: a test case for predicting lifestyles and emergence of pathogens.</title>
        <authorList>
            <person name="Haridas S."/>
            <person name="Albert R."/>
            <person name="Binder M."/>
            <person name="Bloem J."/>
            <person name="Labutti K."/>
            <person name="Salamov A."/>
            <person name="Andreopoulos B."/>
            <person name="Baker S."/>
            <person name="Barry K."/>
            <person name="Bills G."/>
            <person name="Bluhm B."/>
            <person name="Cannon C."/>
            <person name="Castanera R."/>
            <person name="Culley D."/>
            <person name="Daum C."/>
            <person name="Ezra D."/>
            <person name="Gonzalez J."/>
            <person name="Henrissat B."/>
            <person name="Kuo A."/>
            <person name="Liang C."/>
            <person name="Lipzen A."/>
            <person name="Lutzoni F."/>
            <person name="Magnuson J."/>
            <person name="Mondo S."/>
            <person name="Nolan M."/>
            <person name="Ohm R."/>
            <person name="Pangilinan J."/>
            <person name="Park H.-J."/>
            <person name="Ramirez L."/>
            <person name="Alfaro M."/>
            <person name="Sun H."/>
            <person name="Tritt A."/>
            <person name="Yoshinaga Y."/>
            <person name="Zwiers L.-H."/>
            <person name="Turgeon B."/>
            <person name="Goodwin S."/>
            <person name="Spatafora J."/>
            <person name="Crous P."/>
            <person name="Grigoriev I."/>
        </authorList>
    </citation>
    <scope>NUCLEOTIDE SEQUENCE</scope>
    <source>
        <strain evidence="11">CBS 122368</strain>
    </source>
</reference>
<keyword evidence="8" id="KW-0010">Activator</keyword>